<gene>
    <name evidence="3" type="ORF">FA15DRAFT_600080</name>
</gene>
<evidence type="ECO:0000313" key="4">
    <source>
        <dbReference type="Proteomes" id="UP000307440"/>
    </source>
</evidence>
<dbReference type="InterPro" id="IPR001810">
    <property type="entry name" value="F-box_dom"/>
</dbReference>
<name>A0A5C3KJZ4_COPMA</name>
<proteinExistence type="predicted"/>
<accession>A0A5C3KJZ4</accession>
<dbReference type="InterPro" id="IPR036047">
    <property type="entry name" value="F-box-like_dom_sf"/>
</dbReference>
<dbReference type="Proteomes" id="UP000307440">
    <property type="component" value="Unassembled WGS sequence"/>
</dbReference>
<evidence type="ECO:0000256" key="1">
    <source>
        <dbReference type="SAM" id="Coils"/>
    </source>
</evidence>
<feature type="domain" description="F-box" evidence="2">
    <location>
        <begin position="88"/>
        <end position="143"/>
    </location>
</feature>
<reference evidence="3 4" key="1">
    <citation type="journal article" date="2019" name="Nat. Ecol. Evol.">
        <title>Megaphylogeny resolves global patterns of mushroom evolution.</title>
        <authorList>
            <person name="Varga T."/>
            <person name="Krizsan K."/>
            <person name="Foldi C."/>
            <person name="Dima B."/>
            <person name="Sanchez-Garcia M."/>
            <person name="Sanchez-Ramirez S."/>
            <person name="Szollosi G.J."/>
            <person name="Szarkandi J.G."/>
            <person name="Papp V."/>
            <person name="Albert L."/>
            <person name="Andreopoulos W."/>
            <person name="Angelini C."/>
            <person name="Antonin V."/>
            <person name="Barry K.W."/>
            <person name="Bougher N.L."/>
            <person name="Buchanan P."/>
            <person name="Buyck B."/>
            <person name="Bense V."/>
            <person name="Catcheside P."/>
            <person name="Chovatia M."/>
            <person name="Cooper J."/>
            <person name="Damon W."/>
            <person name="Desjardin D."/>
            <person name="Finy P."/>
            <person name="Geml J."/>
            <person name="Haridas S."/>
            <person name="Hughes K."/>
            <person name="Justo A."/>
            <person name="Karasinski D."/>
            <person name="Kautmanova I."/>
            <person name="Kiss B."/>
            <person name="Kocsube S."/>
            <person name="Kotiranta H."/>
            <person name="LaButti K.M."/>
            <person name="Lechner B.E."/>
            <person name="Liimatainen K."/>
            <person name="Lipzen A."/>
            <person name="Lukacs Z."/>
            <person name="Mihaltcheva S."/>
            <person name="Morgado L.N."/>
            <person name="Niskanen T."/>
            <person name="Noordeloos M.E."/>
            <person name="Ohm R.A."/>
            <person name="Ortiz-Santana B."/>
            <person name="Ovrebo C."/>
            <person name="Racz N."/>
            <person name="Riley R."/>
            <person name="Savchenko A."/>
            <person name="Shiryaev A."/>
            <person name="Soop K."/>
            <person name="Spirin V."/>
            <person name="Szebenyi C."/>
            <person name="Tomsovsky M."/>
            <person name="Tulloss R.E."/>
            <person name="Uehling J."/>
            <person name="Grigoriev I.V."/>
            <person name="Vagvolgyi C."/>
            <person name="Papp T."/>
            <person name="Martin F.M."/>
            <person name="Miettinen O."/>
            <person name="Hibbett D.S."/>
            <person name="Nagy L.G."/>
        </authorList>
    </citation>
    <scope>NUCLEOTIDE SEQUENCE [LARGE SCALE GENOMIC DNA]</scope>
    <source>
        <strain evidence="3 4">CBS 121175</strain>
    </source>
</reference>
<keyword evidence="1" id="KW-0175">Coiled coil</keyword>
<organism evidence="3 4">
    <name type="scientific">Coprinopsis marcescibilis</name>
    <name type="common">Agaric fungus</name>
    <name type="synonym">Psathyrella marcescibilis</name>
    <dbReference type="NCBI Taxonomy" id="230819"/>
    <lineage>
        <taxon>Eukaryota</taxon>
        <taxon>Fungi</taxon>
        <taxon>Dikarya</taxon>
        <taxon>Basidiomycota</taxon>
        <taxon>Agaricomycotina</taxon>
        <taxon>Agaricomycetes</taxon>
        <taxon>Agaricomycetidae</taxon>
        <taxon>Agaricales</taxon>
        <taxon>Agaricineae</taxon>
        <taxon>Psathyrellaceae</taxon>
        <taxon>Coprinopsis</taxon>
    </lineage>
</organism>
<evidence type="ECO:0000313" key="3">
    <source>
        <dbReference type="EMBL" id="TFK20227.1"/>
    </source>
</evidence>
<sequence>MSSQLESTPPGSVQPLDPALAPYLSCNQPLTNHLQRLAKERIAMEQHRIRAAMDEVERLRKKIRQMEGLIDGAAQNEERYAFITSPIRLLPSELVLEVLKAVLPAGCVLGREDRIELMHLRSVCRHWRGIILSSSSFWRGLVIEAESV</sequence>
<protein>
    <recommendedName>
        <fullName evidence="2">F-box domain-containing protein</fullName>
    </recommendedName>
</protein>
<dbReference type="EMBL" id="ML210307">
    <property type="protein sequence ID" value="TFK20227.1"/>
    <property type="molecule type" value="Genomic_DNA"/>
</dbReference>
<keyword evidence="4" id="KW-1185">Reference proteome</keyword>
<dbReference type="OrthoDB" id="3024433at2759"/>
<dbReference type="Gene3D" id="1.20.1280.50">
    <property type="match status" value="1"/>
</dbReference>
<feature type="non-terminal residue" evidence="3">
    <location>
        <position position="148"/>
    </location>
</feature>
<evidence type="ECO:0000259" key="2">
    <source>
        <dbReference type="Pfam" id="PF12937"/>
    </source>
</evidence>
<dbReference type="AlphaFoldDB" id="A0A5C3KJZ4"/>
<dbReference type="SUPFAM" id="SSF81383">
    <property type="entry name" value="F-box domain"/>
    <property type="match status" value="1"/>
</dbReference>
<feature type="coiled-coil region" evidence="1">
    <location>
        <begin position="42"/>
        <end position="76"/>
    </location>
</feature>
<dbReference type="Pfam" id="PF12937">
    <property type="entry name" value="F-box-like"/>
    <property type="match status" value="1"/>
</dbReference>